<comment type="subcellular location">
    <subcellularLocation>
        <location evidence="2">Nucleus</location>
    </subcellularLocation>
</comment>
<dbReference type="Gene3D" id="3.30.160.60">
    <property type="entry name" value="Classic Zinc Finger"/>
    <property type="match status" value="5"/>
</dbReference>
<feature type="domain" description="C2H2-type" evidence="12">
    <location>
        <begin position="274"/>
        <end position="301"/>
    </location>
</feature>
<evidence type="ECO:0000256" key="4">
    <source>
        <dbReference type="ARBA" id="ARBA00022737"/>
    </source>
</evidence>
<dbReference type="Pfam" id="PF00096">
    <property type="entry name" value="zf-C2H2"/>
    <property type="match status" value="3"/>
</dbReference>
<dbReference type="PROSITE" id="PS00028">
    <property type="entry name" value="ZINC_FINGER_C2H2_1"/>
    <property type="match status" value="5"/>
</dbReference>
<name>A0A8C4T0G8_ERPCA</name>
<dbReference type="AlphaFoldDB" id="A0A8C4T0G8"/>
<evidence type="ECO:0000313" key="13">
    <source>
        <dbReference type="Ensembl" id="ENSECRP00000025119.1"/>
    </source>
</evidence>
<keyword evidence="7" id="KW-0805">Transcription regulation</keyword>
<accession>A0A8C4T0G8</accession>
<keyword evidence="3" id="KW-0479">Metal-binding</keyword>
<evidence type="ECO:0000256" key="3">
    <source>
        <dbReference type="ARBA" id="ARBA00022723"/>
    </source>
</evidence>
<keyword evidence="5 11" id="KW-0863">Zinc-finger</keyword>
<dbReference type="SUPFAM" id="SSF57667">
    <property type="entry name" value="beta-beta-alpha zinc fingers"/>
    <property type="match status" value="3"/>
</dbReference>
<dbReference type="GeneTree" id="ENSGT01150000286952"/>
<dbReference type="PROSITE" id="PS50157">
    <property type="entry name" value="ZINC_FINGER_C2H2_2"/>
    <property type="match status" value="5"/>
</dbReference>
<dbReference type="GO" id="GO:0008270">
    <property type="term" value="F:zinc ion binding"/>
    <property type="evidence" value="ECO:0007669"/>
    <property type="project" value="UniProtKB-KW"/>
</dbReference>
<keyword evidence="8" id="KW-0238">DNA-binding</keyword>
<proteinExistence type="predicted"/>
<reference evidence="13" key="2">
    <citation type="submission" date="2025-09" db="UniProtKB">
        <authorList>
            <consortium name="Ensembl"/>
        </authorList>
    </citation>
    <scope>IDENTIFICATION</scope>
</reference>
<feature type="domain" description="C2H2-type" evidence="12">
    <location>
        <begin position="302"/>
        <end position="325"/>
    </location>
</feature>
<evidence type="ECO:0000259" key="12">
    <source>
        <dbReference type="PROSITE" id="PS50157"/>
    </source>
</evidence>
<keyword evidence="4" id="KW-0677">Repeat</keyword>
<feature type="domain" description="C2H2-type" evidence="12">
    <location>
        <begin position="190"/>
        <end position="217"/>
    </location>
</feature>
<organism evidence="13 14">
    <name type="scientific">Erpetoichthys calabaricus</name>
    <name type="common">Rope fish</name>
    <name type="synonym">Calamoichthys calabaricus</name>
    <dbReference type="NCBI Taxonomy" id="27687"/>
    <lineage>
        <taxon>Eukaryota</taxon>
        <taxon>Metazoa</taxon>
        <taxon>Chordata</taxon>
        <taxon>Craniata</taxon>
        <taxon>Vertebrata</taxon>
        <taxon>Euteleostomi</taxon>
        <taxon>Actinopterygii</taxon>
        <taxon>Polypteriformes</taxon>
        <taxon>Polypteridae</taxon>
        <taxon>Erpetoichthys</taxon>
    </lineage>
</organism>
<feature type="domain" description="C2H2-type" evidence="12">
    <location>
        <begin position="246"/>
        <end position="273"/>
    </location>
</feature>
<protein>
    <recommendedName>
        <fullName evidence="12">C2H2-type domain-containing protein</fullName>
    </recommendedName>
</protein>
<dbReference type="FunFam" id="3.30.160.60:FF:002343">
    <property type="entry name" value="Zinc finger protein 33A"/>
    <property type="match status" value="2"/>
</dbReference>
<evidence type="ECO:0000256" key="8">
    <source>
        <dbReference type="ARBA" id="ARBA00023125"/>
    </source>
</evidence>
<feature type="domain" description="C2H2-type" evidence="12">
    <location>
        <begin position="218"/>
        <end position="245"/>
    </location>
</feature>
<dbReference type="PANTHER" id="PTHR23235">
    <property type="entry name" value="KRUEPPEL-LIKE TRANSCRIPTION FACTOR"/>
    <property type="match status" value="1"/>
</dbReference>
<dbReference type="FunFam" id="3.30.160.60:FF:000363">
    <property type="entry name" value="Zinc finger protein 239"/>
    <property type="match status" value="1"/>
</dbReference>
<dbReference type="GO" id="GO:0005634">
    <property type="term" value="C:nucleus"/>
    <property type="evidence" value="ECO:0007669"/>
    <property type="project" value="UniProtKB-SubCell"/>
</dbReference>
<evidence type="ECO:0000256" key="10">
    <source>
        <dbReference type="ARBA" id="ARBA00023242"/>
    </source>
</evidence>
<keyword evidence="9" id="KW-0804">Transcription</keyword>
<dbReference type="InterPro" id="IPR036236">
    <property type="entry name" value="Znf_C2H2_sf"/>
</dbReference>
<keyword evidence="6" id="KW-0862">Zinc</keyword>
<evidence type="ECO:0000256" key="7">
    <source>
        <dbReference type="ARBA" id="ARBA00023015"/>
    </source>
</evidence>
<evidence type="ECO:0000256" key="2">
    <source>
        <dbReference type="ARBA" id="ARBA00004123"/>
    </source>
</evidence>
<keyword evidence="10" id="KW-0539">Nucleus</keyword>
<dbReference type="GO" id="GO:0000978">
    <property type="term" value="F:RNA polymerase II cis-regulatory region sequence-specific DNA binding"/>
    <property type="evidence" value="ECO:0007669"/>
    <property type="project" value="TreeGrafter"/>
</dbReference>
<comment type="function">
    <text evidence="1">May be involved in transcriptional regulation.</text>
</comment>
<evidence type="ECO:0000313" key="14">
    <source>
        <dbReference type="Proteomes" id="UP000694620"/>
    </source>
</evidence>
<dbReference type="Ensembl" id="ENSECRT00000025659.1">
    <property type="protein sequence ID" value="ENSECRP00000025119.1"/>
    <property type="gene ID" value="ENSECRG00000017003.1"/>
</dbReference>
<evidence type="ECO:0000256" key="11">
    <source>
        <dbReference type="PROSITE-ProRule" id="PRU00042"/>
    </source>
</evidence>
<sequence>MSSLISTVITVHVDVLALSSLTFLYGVFSKRSAGQVGHPCCPSCSLFFKPLINDSCSWLSFKTITLIFISVDFQENDNLSSLQGRPQIKQPNENRKKLASATKDLVTASQHPRFQPIVKLARIDVIKTQGLYNLNPIRQQCNFSKLSHLETHMIGHGGQGLCRCLPHAGHSFDKSSLFKHKIINTGEKPYCCSECGKWFSKTSILQTHMRMHTGEQPFSCFECGKRFSQTGHLQTHMRVHTGEQPFSCSQCGKQFSDSSNYRRHLRVHTGEKPYCCPECGKRFSDTGGLMRHAEVHSKDRPYACSECGKKFSRRSNLHRHIRTHV</sequence>
<evidence type="ECO:0000256" key="9">
    <source>
        <dbReference type="ARBA" id="ARBA00023163"/>
    </source>
</evidence>
<dbReference type="Pfam" id="PF13894">
    <property type="entry name" value="zf-C2H2_4"/>
    <property type="match status" value="2"/>
</dbReference>
<dbReference type="PANTHER" id="PTHR23235:SF142">
    <property type="entry name" value="ZINC FINGER PROTEIN 384"/>
    <property type="match status" value="1"/>
</dbReference>
<keyword evidence="14" id="KW-1185">Reference proteome</keyword>
<dbReference type="InterPro" id="IPR013087">
    <property type="entry name" value="Znf_C2H2_type"/>
</dbReference>
<reference evidence="13" key="1">
    <citation type="submission" date="2025-08" db="UniProtKB">
        <authorList>
            <consortium name="Ensembl"/>
        </authorList>
    </citation>
    <scope>IDENTIFICATION</scope>
</reference>
<dbReference type="Proteomes" id="UP000694620">
    <property type="component" value="Unassembled WGS sequence"/>
</dbReference>
<dbReference type="GO" id="GO:0000981">
    <property type="term" value="F:DNA-binding transcription factor activity, RNA polymerase II-specific"/>
    <property type="evidence" value="ECO:0007669"/>
    <property type="project" value="TreeGrafter"/>
</dbReference>
<evidence type="ECO:0000256" key="5">
    <source>
        <dbReference type="ARBA" id="ARBA00022771"/>
    </source>
</evidence>
<evidence type="ECO:0000256" key="6">
    <source>
        <dbReference type="ARBA" id="ARBA00022833"/>
    </source>
</evidence>
<dbReference type="SMART" id="SM00355">
    <property type="entry name" value="ZnF_C2H2"/>
    <property type="match status" value="5"/>
</dbReference>
<evidence type="ECO:0000256" key="1">
    <source>
        <dbReference type="ARBA" id="ARBA00003767"/>
    </source>
</evidence>
<dbReference type="FunFam" id="3.30.160.60:FF:000097">
    <property type="entry name" value="Zinc finger protein"/>
    <property type="match status" value="1"/>
</dbReference>
<dbReference type="FunFam" id="3.30.160.60:FF:001155">
    <property type="entry name" value="Zinc finger 30C"/>
    <property type="match status" value="1"/>
</dbReference>